<gene>
    <name evidence="1" type="ORF">COHA_002292</name>
</gene>
<reference evidence="1" key="1">
    <citation type="submission" date="2020-11" db="EMBL/GenBank/DDBJ databases">
        <title>Chlorella ohadii genome sequencing and assembly.</title>
        <authorList>
            <person name="Murik O."/>
            <person name="Treves H."/>
            <person name="Kedem I."/>
            <person name="Shotland Y."/>
            <person name="Kaplan A."/>
        </authorList>
    </citation>
    <scope>NUCLEOTIDE SEQUENCE</scope>
    <source>
        <strain evidence="1">1</strain>
    </source>
</reference>
<protein>
    <submittedName>
        <fullName evidence="1">Uncharacterized protein</fullName>
    </submittedName>
</protein>
<accession>A0AAD5DTM9</accession>
<sequence>MQAGLRPYVQDENALAGLHRGAGGVKGGGLGGLASEAAAAAAAPASRADVLAEGGVERCFGRSWQQLERDRLAREDEESSRRLAALAAYSGRGLPNFFPLWGAAGSQAQVLQKDVLPSPPASPLAKQPLSAGLLADLSLPDTSNVALPDVPMSDSFPEDWD</sequence>
<proteinExistence type="predicted"/>
<comment type="caution">
    <text evidence="1">The sequence shown here is derived from an EMBL/GenBank/DDBJ whole genome shotgun (WGS) entry which is preliminary data.</text>
</comment>
<dbReference type="Proteomes" id="UP001205105">
    <property type="component" value="Unassembled WGS sequence"/>
</dbReference>
<dbReference type="EMBL" id="JADXDR010000033">
    <property type="protein sequence ID" value="KAI7844157.1"/>
    <property type="molecule type" value="Genomic_DNA"/>
</dbReference>
<dbReference type="AlphaFoldDB" id="A0AAD5DTM9"/>
<name>A0AAD5DTM9_9CHLO</name>
<organism evidence="1 2">
    <name type="scientific">Chlorella ohadii</name>
    <dbReference type="NCBI Taxonomy" id="2649997"/>
    <lineage>
        <taxon>Eukaryota</taxon>
        <taxon>Viridiplantae</taxon>
        <taxon>Chlorophyta</taxon>
        <taxon>core chlorophytes</taxon>
        <taxon>Trebouxiophyceae</taxon>
        <taxon>Chlorellales</taxon>
        <taxon>Chlorellaceae</taxon>
        <taxon>Chlorella clade</taxon>
        <taxon>Chlorella</taxon>
    </lineage>
</organism>
<evidence type="ECO:0000313" key="1">
    <source>
        <dbReference type="EMBL" id="KAI7844157.1"/>
    </source>
</evidence>
<keyword evidence="2" id="KW-1185">Reference proteome</keyword>
<evidence type="ECO:0000313" key="2">
    <source>
        <dbReference type="Proteomes" id="UP001205105"/>
    </source>
</evidence>